<feature type="transmembrane region" description="Helical" evidence="7">
    <location>
        <begin position="223"/>
        <end position="248"/>
    </location>
</feature>
<evidence type="ECO:0000256" key="1">
    <source>
        <dbReference type="ARBA" id="ARBA00004141"/>
    </source>
</evidence>
<dbReference type="GO" id="GO:0038023">
    <property type="term" value="F:signaling receptor activity"/>
    <property type="evidence" value="ECO:0007669"/>
    <property type="project" value="UniProtKB-ARBA"/>
</dbReference>
<feature type="region of interest" description="Disordered" evidence="6">
    <location>
        <begin position="402"/>
        <end position="499"/>
    </location>
</feature>
<feature type="compositionally biased region" description="Polar residues" evidence="6">
    <location>
        <begin position="429"/>
        <end position="441"/>
    </location>
</feature>
<name>A0AAN9ANB7_9CAEN</name>
<dbReference type="AlphaFoldDB" id="A0AAN9ANB7"/>
<keyword evidence="3 7" id="KW-1133">Transmembrane helix</keyword>
<keyword evidence="5" id="KW-0675">Receptor</keyword>
<comment type="subcellular location">
    <subcellularLocation>
        <location evidence="1">Membrane</location>
        <topology evidence="1">Multi-pass membrane protein</topology>
    </subcellularLocation>
</comment>
<protein>
    <recommendedName>
        <fullName evidence="10">Gustatory receptor</fullName>
    </recommendedName>
</protein>
<dbReference type="Proteomes" id="UP001374579">
    <property type="component" value="Unassembled WGS sequence"/>
</dbReference>
<evidence type="ECO:0000256" key="3">
    <source>
        <dbReference type="ARBA" id="ARBA00022989"/>
    </source>
</evidence>
<dbReference type="PANTHER" id="PTHR21421:SF29">
    <property type="entry name" value="GUSTATORY RECEPTOR 5A FOR TREHALOSE-RELATED"/>
    <property type="match status" value="1"/>
</dbReference>
<dbReference type="PANTHER" id="PTHR21421">
    <property type="entry name" value="GUSTATORY RECEPTOR"/>
    <property type="match status" value="1"/>
</dbReference>
<feature type="transmembrane region" description="Helical" evidence="7">
    <location>
        <begin position="159"/>
        <end position="181"/>
    </location>
</feature>
<feature type="transmembrane region" description="Helical" evidence="7">
    <location>
        <begin position="68"/>
        <end position="87"/>
    </location>
</feature>
<sequence length="768" mass="85705">MKSKITQVHPVHHPNHATLDNADADVSSYRDKTLELFRVWELVYRLNGVYLDWPGLRGRCTSLRNASVTCRMVTSAHSAAMLLLSLLNCARYAPYLINFSGLTSETSVILLFLFVFASAVWHYVTHLYMMARDFPPLAEGLARVFQGLGTAPKLKRLRLIVGAVLSSAVLTWAVSTVPLYLQAVGLRSDVDDGENLKSVRLLPAQPGTIMYTVVMYAYAYVSFFMYSGFFTLVAYICFFCYVVGCAFAEVTRRLREMAMSMHHHPANEENDDALVDQEFEISPPHFQQLAQDTHSHPEYDCNCVRRGSDANNKSNEHASQMSATMTIPLVDVSDDDTKNQATQYFRGSTINAVRDLLDVSDELELEILHLHHSSTAQRSTAAYHNAPRPIVYNELQHPSRHVLSQNPMSQPSKKHTNPTDRKAQGGSRRVSNTASRQQPRTLTVRPFNEIETKQTTRIGNQIPEDHSSSAFRLSPELLRRPQQQRSSQHVQPVSASAGETACEQHAFEWTCDTTQNEPEVDSLTPEAVDGGVANTRTPDSNNELPNYIRFKPSVGNTTVQESERHGKTKVFGKGEKVQPAQGKQLCYTQKSFGSEIEYLRHHHLKLIECVRLADRVLGSVVFTVYWEGTLMACFAMYSLVLGAFPSSEYFTLCISLLAVAAQILCCTSAGALLNRKAHEQEGALLQFDVFSLTDRDFRSVSVFLCQVQREHIGITALGLFPVNRATYLTIVGTIITYAVVVLQFNSGCQSSDVTPTNNVTLTNVTLTP</sequence>
<feature type="compositionally biased region" description="Low complexity" evidence="6">
    <location>
        <begin position="472"/>
        <end position="494"/>
    </location>
</feature>
<feature type="compositionally biased region" description="Polar residues" evidence="6">
    <location>
        <begin position="402"/>
        <end position="411"/>
    </location>
</feature>
<evidence type="ECO:0000256" key="7">
    <source>
        <dbReference type="SAM" id="Phobius"/>
    </source>
</evidence>
<evidence type="ECO:0008006" key="10">
    <source>
        <dbReference type="Google" id="ProtNLM"/>
    </source>
</evidence>
<organism evidence="8 9">
    <name type="scientific">Littorina saxatilis</name>
    <dbReference type="NCBI Taxonomy" id="31220"/>
    <lineage>
        <taxon>Eukaryota</taxon>
        <taxon>Metazoa</taxon>
        <taxon>Spiralia</taxon>
        <taxon>Lophotrochozoa</taxon>
        <taxon>Mollusca</taxon>
        <taxon>Gastropoda</taxon>
        <taxon>Caenogastropoda</taxon>
        <taxon>Littorinimorpha</taxon>
        <taxon>Littorinoidea</taxon>
        <taxon>Littorinidae</taxon>
        <taxon>Littorina</taxon>
    </lineage>
</organism>
<feature type="transmembrane region" description="Helical" evidence="7">
    <location>
        <begin position="616"/>
        <end position="637"/>
    </location>
</feature>
<dbReference type="EMBL" id="JBAMIC010000024">
    <property type="protein sequence ID" value="KAK7090057.1"/>
    <property type="molecule type" value="Genomic_DNA"/>
</dbReference>
<dbReference type="GO" id="GO:0050909">
    <property type="term" value="P:sensory perception of taste"/>
    <property type="evidence" value="ECO:0007669"/>
    <property type="project" value="InterPro"/>
</dbReference>
<feature type="transmembrane region" description="Helical" evidence="7">
    <location>
        <begin position="107"/>
        <end position="124"/>
    </location>
</feature>
<evidence type="ECO:0000313" key="9">
    <source>
        <dbReference type="Proteomes" id="UP001374579"/>
    </source>
</evidence>
<dbReference type="GO" id="GO:0016020">
    <property type="term" value="C:membrane"/>
    <property type="evidence" value="ECO:0007669"/>
    <property type="project" value="UniProtKB-SubCell"/>
</dbReference>
<dbReference type="GO" id="GO:0051606">
    <property type="term" value="P:detection of stimulus"/>
    <property type="evidence" value="ECO:0007669"/>
    <property type="project" value="UniProtKB-ARBA"/>
</dbReference>
<evidence type="ECO:0000313" key="8">
    <source>
        <dbReference type="EMBL" id="KAK7090057.1"/>
    </source>
</evidence>
<keyword evidence="2 7" id="KW-0812">Transmembrane</keyword>
<accession>A0AAN9ANB7</accession>
<evidence type="ECO:0000256" key="2">
    <source>
        <dbReference type="ARBA" id="ARBA00022692"/>
    </source>
</evidence>
<gene>
    <name evidence="8" type="ORF">V1264_009910</name>
</gene>
<proteinExistence type="predicted"/>
<comment type="caution">
    <text evidence="8">The sequence shown here is derived from an EMBL/GenBank/DDBJ whole genome shotgun (WGS) entry which is preliminary data.</text>
</comment>
<keyword evidence="9" id="KW-1185">Reference proteome</keyword>
<evidence type="ECO:0000256" key="4">
    <source>
        <dbReference type="ARBA" id="ARBA00023136"/>
    </source>
</evidence>
<dbReference type="Pfam" id="PF08395">
    <property type="entry name" value="7tm_7"/>
    <property type="match status" value="1"/>
</dbReference>
<keyword evidence="4 7" id="KW-0472">Membrane</keyword>
<dbReference type="InterPro" id="IPR013604">
    <property type="entry name" value="7TM_chemorcpt"/>
</dbReference>
<evidence type="ECO:0000256" key="6">
    <source>
        <dbReference type="SAM" id="MobiDB-lite"/>
    </source>
</evidence>
<feature type="transmembrane region" description="Helical" evidence="7">
    <location>
        <begin position="725"/>
        <end position="744"/>
    </location>
</feature>
<reference evidence="8 9" key="1">
    <citation type="submission" date="2024-02" db="EMBL/GenBank/DDBJ databases">
        <title>Chromosome-scale genome assembly of the rough periwinkle Littorina saxatilis.</title>
        <authorList>
            <person name="De Jode A."/>
            <person name="Faria R."/>
            <person name="Formenti G."/>
            <person name="Sims Y."/>
            <person name="Smith T.P."/>
            <person name="Tracey A."/>
            <person name="Wood J.M.D."/>
            <person name="Zagrodzka Z.B."/>
            <person name="Johannesson K."/>
            <person name="Butlin R.K."/>
            <person name="Leder E.H."/>
        </authorList>
    </citation>
    <scope>NUCLEOTIDE SEQUENCE [LARGE SCALE GENOMIC DNA]</scope>
    <source>
        <strain evidence="8">Snail1</strain>
        <tissue evidence="8">Muscle</tissue>
    </source>
</reference>
<evidence type="ECO:0000256" key="5">
    <source>
        <dbReference type="ARBA" id="ARBA00023170"/>
    </source>
</evidence>
<feature type="transmembrane region" description="Helical" evidence="7">
    <location>
        <begin position="649"/>
        <end position="673"/>
    </location>
</feature>